<feature type="binding site" evidence="21">
    <location>
        <begin position="113"/>
        <end position="118"/>
    </location>
    <ligand>
        <name>substrate</name>
    </ligand>
</feature>
<dbReference type="STRING" id="364032.SAMN05443662_0496"/>
<evidence type="ECO:0000256" key="17">
    <source>
        <dbReference type="ARBA" id="ARBA00023136"/>
    </source>
</evidence>
<feature type="active site" description="Proton acceptor" evidence="20">
    <location>
        <position position="70"/>
    </location>
</feature>
<feature type="binding site" evidence="22">
    <location>
        <position position="10"/>
    </location>
    <ligand>
        <name>ATP</name>
        <dbReference type="ChEBI" id="CHEBI:30616"/>
    </ligand>
</feature>
<keyword evidence="11 22" id="KW-0547">Nucleotide-binding</keyword>
<dbReference type="GO" id="GO:0004143">
    <property type="term" value="F:ATP-dependent diacylglycerol kinase activity"/>
    <property type="evidence" value="ECO:0007669"/>
    <property type="project" value="UniProtKB-EC"/>
</dbReference>
<keyword evidence="16 24" id="KW-0443">Lipid metabolism</keyword>
<keyword evidence="19 24" id="KW-1208">Phospholipid metabolism</keyword>
<evidence type="ECO:0000256" key="23">
    <source>
        <dbReference type="PIRSR" id="PIRSR600829-4"/>
    </source>
</evidence>
<evidence type="ECO:0000256" key="4">
    <source>
        <dbReference type="ARBA" id="ARBA00017575"/>
    </source>
</evidence>
<evidence type="ECO:0000256" key="15">
    <source>
        <dbReference type="ARBA" id="ARBA00022989"/>
    </source>
</evidence>
<dbReference type="InterPro" id="IPR000829">
    <property type="entry name" value="DAGK"/>
</dbReference>
<comment type="similarity">
    <text evidence="2 24">Belongs to the bacterial diacylglycerol kinase family.</text>
</comment>
<comment type="cofactor">
    <cofactor evidence="23">
        <name>Mg(2+)</name>
        <dbReference type="ChEBI" id="CHEBI:18420"/>
    </cofactor>
    <text evidence="23">Mn(2+), Zn(2+), Cd(2+) and Co(2+) support activity to lesser extents.</text>
</comment>
<dbReference type="GO" id="GO:0005524">
    <property type="term" value="F:ATP binding"/>
    <property type="evidence" value="ECO:0007669"/>
    <property type="project" value="UniProtKB-KW"/>
</dbReference>
<feature type="binding site" evidence="23">
    <location>
        <position position="29"/>
    </location>
    <ligand>
        <name>a divalent metal cation</name>
        <dbReference type="ChEBI" id="CHEBI:60240"/>
    </ligand>
</feature>
<evidence type="ECO:0000256" key="13">
    <source>
        <dbReference type="ARBA" id="ARBA00022840"/>
    </source>
</evidence>
<evidence type="ECO:0000256" key="24">
    <source>
        <dbReference type="RuleBase" id="RU363065"/>
    </source>
</evidence>
<dbReference type="GO" id="GO:0006654">
    <property type="term" value="P:phosphatidic acid biosynthetic process"/>
    <property type="evidence" value="ECO:0007669"/>
    <property type="project" value="InterPro"/>
</dbReference>
<gene>
    <name evidence="25" type="ORF">SAMN05443662_0496</name>
</gene>
<feature type="binding site" evidence="22">
    <location>
        <position position="29"/>
    </location>
    <ligand>
        <name>ATP</name>
        <dbReference type="ChEBI" id="CHEBI:30616"/>
    </ligand>
</feature>
<keyword evidence="15 24" id="KW-1133">Transmembrane helix</keyword>
<feature type="binding site" evidence="21">
    <location>
        <begin position="14"/>
        <end position="19"/>
    </location>
    <ligand>
        <name>substrate</name>
    </ligand>
</feature>
<keyword evidence="5" id="KW-1003">Cell membrane</keyword>
<dbReference type="EC" id="2.7.1.107" evidence="3 24"/>
<feature type="binding site" evidence="21">
    <location>
        <position position="10"/>
    </location>
    <ligand>
        <name>substrate</name>
    </ligand>
</feature>
<comment type="subcellular location">
    <subcellularLocation>
        <location evidence="1 24">Cell inner membrane</location>
        <topology evidence="1 24">Multi-pass membrane protein</topology>
    </subcellularLocation>
</comment>
<dbReference type="InterPro" id="IPR036945">
    <property type="entry name" value="DAGK_sf"/>
</dbReference>
<keyword evidence="17 24" id="KW-0472">Membrane</keyword>
<comment type="function">
    <text evidence="24">Catalyzes the ATP-dependent phosphorylation of sn-l,2-diacylglycerol (DAG) to phosphatidic acid. Involved in the recycling of diacylglycerol produced as a by-product during membrane-derived oligosaccharide (MDO) biosynthesis.</text>
</comment>
<evidence type="ECO:0000256" key="5">
    <source>
        <dbReference type="ARBA" id="ARBA00022475"/>
    </source>
</evidence>
<evidence type="ECO:0000256" key="8">
    <source>
        <dbReference type="ARBA" id="ARBA00022679"/>
    </source>
</evidence>
<evidence type="ECO:0000256" key="11">
    <source>
        <dbReference type="ARBA" id="ARBA00022741"/>
    </source>
</evidence>
<dbReference type="CDD" id="cd14264">
    <property type="entry name" value="DAGK_IM"/>
    <property type="match status" value="1"/>
</dbReference>
<evidence type="ECO:0000256" key="12">
    <source>
        <dbReference type="ARBA" id="ARBA00022777"/>
    </source>
</evidence>
<evidence type="ECO:0000256" key="3">
    <source>
        <dbReference type="ARBA" id="ARBA00012133"/>
    </source>
</evidence>
<evidence type="ECO:0000256" key="21">
    <source>
        <dbReference type="PIRSR" id="PIRSR600829-2"/>
    </source>
</evidence>
<evidence type="ECO:0000256" key="2">
    <source>
        <dbReference type="ARBA" id="ARBA00005967"/>
    </source>
</evidence>
<feature type="transmembrane region" description="Helical" evidence="24">
    <location>
        <begin position="56"/>
        <end position="76"/>
    </location>
</feature>
<feature type="transmembrane region" description="Helical" evidence="24">
    <location>
        <begin position="30"/>
        <end position="50"/>
    </location>
</feature>
<dbReference type="PANTHER" id="PTHR34299:SF1">
    <property type="entry name" value="DIACYLGLYCEROL KINASE"/>
    <property type="match status" value="1"/>
</dbReference>
<dbReference type="EMBL" id="FSRE01000001">
    <property type="protein sequence ID" value="SIN75982.1"/>
    <property type="molecule type" value="Genomic_DNA"/>
</dbReference>
<dbReference type="GO" id="GO:0005886">
    <property type="term" value="C:plasma membrane"/>
    <property type="evidence" value="ECO:0007669"/>
    <property type="project" value="UniProtKB-SubCell"/>
</dbReference>
<keyword evidence="8 24" id="KW-0808">Transferase</keyword>
<name>A0A1N6DYZ6_9GAMM</name>
<keyword evidence="6" id="KW-0444">Lipid biosynthesis</keyword>
<keyword evidence="18" id="KW-0594">Phospholipid biosynthesis</keyword>
<feature type="binding site" evidence="21">
    <location>
        <position position="99"/>
    </location>
    <ligand>
        <name>substrate</name>
    </ligand>
</feature>
<feature type="binding site" evidence="22">
    <location>
        <position position="17"/>
    </location>
    <ligand>
        <name>ATP</name>
        <dbReference type="ChEBI" id="CHEBI:30616"/>
    </ligand>
</feature>
<dbReference type="Proteomes" id="UP000198461">
    <property type="component" value="Unassembled WGS sequence"/>
</dbReference>
<evidence type="ECO:0000313" key="25">
    <source>
        <dbReference type="EMBL" id="SIN75982.1"/>
    </source>
</evidence>
<keyword evidence="10 23" id="KW-0479">Metal-binding</keyword>
<keyword evidence="13 22" id="KW-0067">ATP-binding</keyword>
<keyword evidence="14 23" id="KW-0460">Magnesium</keyword>
<keyword evidence="26" id="KW-1185">Reference proteome</keyword>
<dbReference type="PANTHER" id="PTHR34299">
    <property type="entry name" value="DIACYLGLYCEROL KINASE"/>
    <property type="match status" value="1"/>
</dbReference>
<reference evidence="25 26" key="1">
    <citation type="submission" date="2016-11" db="EMBL/GenBank/DDBJ databases">
        <authorList>
            <person name="Jaros S."/>
            <person name="Januszkiewicz K."/>
            <person name="Wedrychowicz H."/>
        </authorList>
    </citation>
    <scope>NUCLEOTIDE SEQUENCE [LARGE SCALE GENOMIC DNA]</scope>
    <source>
        <strain evidence="25 26">DSM 17737</strain>
    </source>
</reference>
<feature type="binding site" evidence="21">
    <location>
        <position position="70"/>
    </location>
    <ligand>
        <name>substrate</name>
    </ligand>
</feature>
<keyword evidence="12 24" id="KW-0418">Kinase</keyword>
<dbReference type="Gene3D" id="1.10.287.3610">
    <property type="match status" value="1"/>
</dbReference>
<dbReference type="AlphaFoldDB" id="A0A1N6DYZ6"/>
<feature type="binding site" evidence="21">
    <location>
        <begin position="31"/>
        <end position="35"/>
    </location>
    <ligand>
        <name>substrate</name>
    </ligand>
</feature>
<sequence length="122" mass="13956">MKSPYTGLRRIFTAVRYSWQGLRATYRHEAAFRQEVWLFVLAVPMALWVGQDGWDVLLLLGVWLLVMVVELLNSAIETVVDRIDPDYHKLAGRAKDQASAAVMLSLLLAAGVWGWKLWERLT</sequence>
<organism evidence="25 26">
    <name type="scientific">Sulfurivirga caldicuralii</name>
    <dbReference type="NCBI Taxonomy" id="364032"/>
    <lineage>
        <taxon>Bacteria</taxon>
        <taxon>Pseudomonadati</taxon>
        <taxon>Pseudomonadota</taxon>
        <taxon>Gammaproteobacteria</taxon>
        <taxon>Thiotrichales</taxon>
        <taxon>Piscirickettsiaceae</taxon>
        <taxon>Sulfurivirga</taxon>
    </lineage>
</organism>
<evidence type="ECO:0000256" key="20">
    <source>
        <dbReference type="PIRSR" id="PIRSR600829-1"/>
    </source>
</evidence>
<dbReference type="Pfam" id="PF01219">
    <property type="entry name" value="DAGK_prokar"/>
    <property type="match status" value="1"/>
</dbReference>
<dbReference type="GO" id="GO:0046872">
    <property type="term" value="F:metal ion binding"/>
    <property type="evidence" value="ECO:0007669"/>
    <property type="project" value="UniProtKB-KW"/>
</dbReference>
<evidence type="ECO:0000256" key="22">
    <source>
        <dbReference type="PIRSR" id="PIRSR600829-3"/>
    </source>
</evidence>
<evidence type="ECO:0000256" key="14">
    <source>
        <dbReference type="ARBA" id="ARBA00022842"/>
    </source>
</evidence>
<keyword evidence="9 24" id="KW-0812">Transmembrane</keyword>
<protein>
    <recommendedName>
        <fullName evidence="4 24">Diacylglycerol kinase</fullName>
        <ecNumber evidence="3 24">2.7.1.107</ecNumber>
    </recommendedName>
</protein>
<accession>A0A1N6DYZ6</accession>
<evidence type="ECO:0000256" key="18">
    <source>
        <dbReference type="ARBA" id="ARBA00023209"/>
    </source>
</evidence>
<dbReference type="InterPro" id="IPR033718">
    <property type="entry name" value="DAGK_prok"/>
</dbReference>
<evidence type="ECO:0000256" key="9">
    <source>
        <dbReference type="ARBA" id="ARBA00022692"/>
    </source>
</evidence>
<evidence type="ECO:0000256" key="7">
    <source>
        <dbReference type="ARBA" id="ARBA00022519"/>
    </source>
</evidence>
<evidence type="ECO:0000256" key="19">
    <source>
        <dbReference type="ARBA" id="ARBA00023264"/>
    </source>
</evidence>
<dbReference type="RefSeq" id="WP_074200799.1">
    <property type="nucleotide sequence ID" value="NZ_FSRE01000001.1"/>
</dbReference>
<dbReference type="OrthoDB" id="9796011at2"/>
<evidence type="ECO:0000256" key="6">
    <source>
        <dbReference type="ARBA" id="ARBA00022516"/>
    </source>
</evidence>
<comment type="catalytic activity">
    <reaction evidence="24">
        <text>a 1,2-diacyl-sn-glycerol + ATP = a 1,2-diacyl-sn-glycero-3-phosphate + ADP + H(+)</text>
        <dbReference type="Rhea" id="RHEA:10272"/>
        <dbReference type="ChEBI" id="CHEBI:15378"/>
        <dbReference type="ChEBI" id="CHEBI:17815"/>
        <dbReference type="ChEBI" id="CHEBI:30616"/>
        <dbReference type="ChEBI" id="CHEBI:58608"/>
        <dbReference type="ChEBI" id="CHEBI:456216"/>
        <dbReference type="EC" id="2.7.1.107"/>
    </reaction>
</comment>
<feature type="binding site" evidence="22">
    <location>
        <begin position="95"/>
        <end position="96"/>
    </location>
    <ligand>
        <name>ATP</name>
        <dbReference type="ChEBI" id="CHEBI:30616"/>
    </ligand>
</feature>
<feature type="binding site" evidence="22">
    <location>
        <position position="77"/>
    </location>
    <ligand>
        <name>ATP</name>
        <dbReference type="ChEBI" id="CHEBI:30616"/>
    </ligand>
</feature>
<keyword evidence="7 24" id="KW-0997">Cell inner membrane</keyword>
<evidence type="ECO:0000256" key="1">
    <source>
        <dbReference type="ARBA" id="ARBA00004429"/>
    </source>
</evidence>
<proteinExistence type="inferred from homology"/>
<feature type="transmembrane region" description="Helical" evidence="24">
    <location>
        <begin position="97"/>
        <end position="115"/>
    </location>
</feature>
<feature type="binding site" evidence="23">
    <location>
        <position position="77"/>
    </location>
    <ligand>
        <name>a divalent metal cation</name>
        <dbReference type="ChEBI" id="CHEBI:60240"/>
    </ligand>
</feature>
<dbReference type="PROSITE" id="PS01069">
    <property type="entry name" value="DAGK_PROKAR"/>
    <property type="match status" value="1"/>
</dbReference>
<evidence type="ECO:0000256" key="10">
    <source>
        <dbReference type="ARBA" id="ARBA00022723"/>
    </source>
</evidence>
<evidence type="ECO:0000256" key="16">
    <source>
        <dbReference type="ARBA" id="ARBA00023098"/>
    </source>
</evidence>
<evidence type="ECO:0000313" key="26">
    <source>
        <dbReference type="Proteomes" id="UP000198461"/>
    </source>
</evidence>